<dbReference type="AlphaFoldDB" id="A0A7K3WHI6"/>
<dbReference type="RefSeq" id="WP_162392793.1">
    <property type="nucleotide sequence ID" value="NZ_JAABOZ010000002.1"/>
</dbReference>
<organism evidence="1 2">
    <name type="scientific">Goekera deserti</name>
    <dbReference type="NCBI Taxonomy" id="2497753"/>
    <lineage>
        <taxon>Bacteria</taxon>
        <taxon>Bacillati</taxon>
        <taxon>Actinomycetota</taxon>
        <taxon>Actinomycetes</taxon>
        <taxon>Geodermatophilales</taxon>
        <taxon>Geodermatophilaceae</taxon>
        <taxon>Goekera</taxon>
    </lineage>
</organism>
<gene>
    <name evidence="1" type="ORF">G1H19_18385</name>
</gene>
<accession>A0A7K3WHI6</accession>
<reference evidence="1 2" key="1">
    <citation type="submission" date="2020-02" db="EMBL/GenBank/DDBJ databases">
        <title>The whole genome sequence of CPCC 205119.</title>
        <authorList>
            <person name="Jiang Z."/>
        </authorList>
    </citation>
    <scope>NUCLEOTIDE SEQUENCE [LARGE SCALE GENOMIC DNA]</scope>
    <source>
        <strain evidence="1 2">CPCC 205119</strain>
    </source>
</reference>
<evidence type="ECO:0000313" key="1">
    <source>
        <dbReference type="EMBL" id="NEL55948.1"/>
    </source>
</evidence>
<comment type="caution">
    <text evidence="1">The sequence shown here is derived from an EMBL/GenBank/DDBJ whole genome shotgun (WGS) entry which is preliminary data.</text>
</comment>
<dbReference type="Proteomes" id="UP000470470">
    <property type="component" value="Unassembled WGS sequence"/>
</dbReference>
<name>A0A7K3WHI6_9ACTN</name>
<proteinExistence type="predicted"/>
<sequence>MPTPPADRPPARGVLRLLNGADGRVLCLAGDVDEATVHAFTDRYGREPARVDVVDAGSATSLSAPALQLVLDHLDAAGLAGRPVAVHGSPVVQRLLADVRPGAAPPQD</sequence>
<protein>
    <recommendedName>
        <fullName evidence="3">STAS domain-containing protein</fullName>
    </recommendedName>
</protein>
<evidence type="ECO:0000313" key="2">
    <source>
        <dbReference type="Proteomes" id="UP000470470"/>
    </source>
</evidence>
<keyword evidence="2" id="KW-1185">Reference proteome</keyword>
<dbReference type="EMBL" id="JAAGWK010000027">
    <property type="protein sequence ID" value="NEL55948.1"/>
    <property type="molecule type" value="Genomic_DNA"/>
</dbReference>
<evidence type="ECO:0008006" key="3">
    <source>
        <dbReference type="Google" id="ProtNLM"/>
    </source>
</evidence>